<evidence type="ECO:0000313" key="2">
    <source>
        <dbReference type="EMBL" id="KAA6329993.1"/>
    </source>
</evidence>
<feature type="compositionally biased region" description="Polar residues" evidence="1">
    <location>
        <begin position="1"/>
        <end position="19"/>
    </location>
</feature>
<proteinExistence type="predicted"/>
<gene>
    <name evidence="2" type="ORF">EZS28_053550</name>
</gene>
<organism evidence="2 3">
    <name type="scientific">Streblomastix strix</name>
    <dbReference type="NCBI Taxonomy" id="222440"/>
    <lineage>
        <taxon>Eukaryota</taxon>
        <taxon>Metamonada</taxon>
        <taxon>Preaxostyla</taxon>
        <taxon>Oxymonadida</taxon>
        <taxon>Streblomastigidae</taxon>
        <taxon>Streblomastix</taxon>
    </lineage>
</organism>
<reference evidence="2 3" key="1">
    <citation type="submission" date="2019-03" db="EMBL/GenBank/DDBJ databases">
        <title>Single cell metagenomics reveals metabolic interactions within the superorganism composed of flagellate Streblomastix strix and complex community of Bacteroidetes bacteria on its surface.</title>
        <authorList>
            <person name="Treitli S.C."/>
            <person name="Kolisko M."/>
            <person name="Husnik F."/>
            <person name="Keeling P."/>
            <person name="Hampl V."/>
        </authorList>
    </citation>
    <scope>NUCLEOTIDE SEQUENCE [LARGE SCALE GENOMIC DNA]</scope>
    <source>
        <strain evidence="2">ST1C</strain>
    </source>
</reference>
<evidence type="ECO:0000313" key="3">
    <source>
        <dbReference type="Proteomes" id="UP000324800"/>
    </source>
</evidence>
<feature type="region of interest" description="Disordered" evidence="1">
    <location>
        <begin position="1"/>
        <end position="23"/>
    </location>
</feature>
<dbReference type="AlphaFoldDB" id="A0A5J4RB95"/>
<accession>A0A5J4RB95</accession>
<feature type="non-terminal residue" evidence="2">
    <location>
        <position position="1"/>
    </location>
</feature>
<sequence length="83" mass="9422">QGRSALRSPSGTEKSSTLMRTAPQEIEKRIGELIYKEKENGIGGKTKKFNQAWKQIGKQDFINTGFYLIFKDQTGNRDEKGIK</sequence>
<dbReference type="OrthoDB" id="2865258at2759"/>
<evidence type="ECO:0000256" key="1">
    <source>
        <dbReference type="SAM" id="MobiDB-lite"/>
    </source>
</evidence>
<name>A0A5J4RB95_9EUKA</name>
<dbReference type="Proteomes" id="UP000324800">
    <property type="component" value="Unassembled WGS sequence"/>
</dbReference>
<comment type="caution">
    <text evidence="2">The sequence shown here is derived from an EMBL/GenBank/DDBJ whole genome shotgun (WGS) entry which is preliminary data.</text>
</comment>
<protein>
    <submittedName>
        <fullName evidence="2">Uncharacterized protein</fullName>
    </submittedName>
</protein>
<dbReference type="EMBL" id="SNRW01042941">
    <property type="protein sequence ID" value="KAA6329993.1"/>
    <property type="molecule type" value="Genomic_DNA"/>
</dbReference>